<feature type="transmembrane region" description="Helical" evidence="7">
    <location>
        <begin position="295"/>
        <end position="314"/>
    </location>
</feature>
<feature type="transmembrane region" description="Helical" evidence="7">
    <location>
        <begin position="67"/>
        <end position="87"/>
    </location>
</feature>
<feature type="transmembrane region" description="Helical" evidence="7">
    <location>
        <begin position="272"/>
        <end position="289"/>
    </location>
</feature>
<comment type="similarity">
    <text evidence="2">Belongs to the major facilitator superfamily.</text>
</comment>
<evidence type="ECO:0000313" key="10">
    <source>
        <dbReference type="Proteomes" id="UP000479293"/>
    </source>
</evidence>
<reference evidence="9 10" key="1">
    <citation type="submission" date="2019-10" db="EMBL/GenBank/DDBJ databases">
        <title>Draft Genome Sequence of Cytophagaceae sp. SJW1-29.</title>
        <authorList>
            <person name="Choi A."/>
        </authorList>
    </citation>
    <scope>NUCLEOTIDE SEQUENCE [LARGE SCALE GENOMIC DNA]</scope>
    <source>
        <strain evidence="9 10">SJW1-29</strain>
    </source>
</reference>
<gene>
    <name evidence="9" type="ORF">GBK04_21745</name>
</gene>
<evidence type="ECO:0000256" key="1">
    <source>
        <dbReference type="ARBA" id="ARBA00004127"/>
    </source>
</evidence>
<dbReference type="EMBL" id="WHLY01000002">
    <property type="protein sequence ID" value="MPR35901.1"/>
    <property type="molecule type" value="Genomic_DNA"/>
</dbReference>
<dbReference type="GO" id="GO:0022857">
    <property type="term" value="F:transmembrane transporter activity"/>
    <property type="evidence" value="ECO:0007669"/>
    <property type="project" value="InterPro"/>
</dbReference>
<keyword evidence="6 7" id="KW-0472">Membrane</keyword>
<name>A0A7C9BIE9_9BACT</name>
<organism evidence="9 10">
    <name type="scientific">Salmonirosea aquatica</name>
    <dbReference type="NCBI Taxonomy" id="2654236"/>
    <lineage>
        <taxon>Bacteria</taxon>
        <taxon>Pseudomonadati</taxon>
        <taxon>Bacteroidota</taxon>
        <taxon>Cytophagia</taxon>
        <taxon>Cytophagales</taxon>
        <taxon>Spirosomataceae</taxon>
        <taxon>Salmonirosea</taxon>
    </lineage>
</organism>
<dbReference type="Pfam" id="PF07690">
    <property type="entry name" value="MFS_1"/>
    <property type="match status" value="1"/>
</dbReference>
<feature type="transmembrane region" description="Helical" evidence="7">
    <location>
        <begin position="93"/>
        <end position="117"/>
    </location>
</feature>
<dbReference type="InterPro" id="IPR036259">
    <property type="entry name" value="MFS_trans_sf"/>
</dbReference>
<dbReference type="InterPro" id="IPR051788">
    <property type="entry name" value="MFS_Transporter"/>
</dbReference>
<evidence type="ECO:0000256" key="7">
    <source>
        <dbReference type="SAM" id="Phobius"/>
    </source>
</evidence>
<feature type="transmembrane region" description="Helical" evidence="7">
    <location>
        <begin position="326"/>
        <end position="348"/>
    </location>
</feature>
<evidence type="ECO:0000256" key="3">
    <source>
        <dbReference type="ARBA" id="ARBA00022448"/>
    </source>
</evidence>
<keyword evidence="5 7" id="KW-1133">Transmembrane helix</keyword>
<keyword evidence="4 7" id="KW-0812">Transmembrane</keyword>
<evidence type="ECO:0000259" key="8">
    <source>
        <dbReference type="PROSITE" id="PS50850"/>
    </source>
</evidence>
<dbReference type="GO" id="GO:0012505">
    <property type="term" value="C:endomembrane system"/>
    <property type="evidence" value="ECO:0007669"/>
    <property type="project" value="UniProtKB-SubCell"/>
</dbReference>
<dbReference type="InterPro" id="IPR020846">
    <property type="entry name" value="MFS_dom"/>
</dbReference>
<dbReference type="Gene3D" id="1.20.1250.20">
    <property type="entry name" value="MFS general substrate transporter like domains"/>
    <property type="match status" value="1"/>
</dbReference>
<feature type="transmembrane region" description="Helical" evidence="7">
    <location>
        <begin position="209"/>
        <end position="233"/>
    </location>
</feature>
<feature type="transmembrane region" description="Helical" evidence="7">
    <location>
        <begin position="36"/>
        <end position="55"/>
    </location>
</feature>
<feature type="domain" description="Major facilitator superfamily (MFS) profile" evidence="8">
    <location>
        <begin position="6"/>
        <end position="382"/>
    </location>
</feature>
<proteinExistence type="inferred from homology"/>
<dbReference type="SUPFAM" id="SSF103473">
    <property type="entry name" value="MFS general substrate transporter"/>
    <property type="match status" value="1"/>
</dbReference>
<evidence type="ECO:0000256" key="4">
    <source>
        <dbReference type="ARBA" id="ARBA00022692"/>
    </source>
</evidence>
<evidence type="ECO:0000313" key="9">
    <source>
        <dbReference type="EMBL" id="MPR35901.1"/>
    </source>
</evidence>
<dbReference type="PANTHER" id="PTHR23514">
    <property type="entry name" value="BYPASS OF STOP CODON PROTEIN 6"/>
    <property type="match status" value="1"/>
</dbReference>
<feature type="transmembrane region" description="Helical" evidence="7">
    <location>
        <begin position="162"/>
        <end position="181"/>
    </location>
</feature>
<evidence type="ECO:0000256" key="6">
    <source>
        <dbReference type="ARBA" id="ARBA00023136"/>
    </source>
</evidence>
<sequence length="396" mass="43044">MHRSLLLIIIYLAFISLGLPDSLLGPAWPTMYRSLGVPVHFAGVISMVVAAGTVLSSLFSARLIQRFGVATITTLSVLLTALALLGFSYSSSFLFLCLLAIPLGLGAGCVDAALNNYVALHYQARHMNWLHCFWGVGAAIGPFIMAKYLARGESWTMGYNTVGWIQIGLVAVLFFSIPYWIKKPEAEQAEDEAKLSFIKLLAIPGLRQVLLVFFLYCTIEATFGLWGASYLVLVRQYEPEKAATLVSTYFIGITLGRFVAGFLTARLTNQQLVYLGQGLILLGVLFLFLPVNATVWPGFFLVGLGCAPIFPSLLHETPRNFGEKHSQAIMGLQMASAYVGITLMPLLFGKLASYLGYAFLPGFLGVVLLAKVYMTYALNRKVAAGKGTPAPSGTRV</sequence>
<keyword evidence="3" id="KW-0813">Transport</keyword>
<dbReference type="RefSeq" id="WP_152763354.1">
    <property type="nucleotide sequence ID" value="NZ_WHLY01000002.1"/>
</dbReference>
<dbReference type="AlphaFoldDB" id="A0A7C9BIE9"/>
<accession>A0A7C9BIE9</accession>
<dbReference type="PANTHER" id="PTHR23514:SF3">
    <property type="entry name" value="BYPASS OF STOP CODON PROTEIN 6"/>
    <property type="match status" value="1"/>
</dbReference>
<comment type="subcellular location">
    <subcellularLocation>
        <location evidence="1">Endomembrane system</location>
        <topology evidence="1">Multi-pass membrane protein</topology>
    </subcellularLocation>
</comment>
<evidence type="ECO:0000256" key="2">
    <source>
        <dbReference type="ARBA" id="ARBA00008335"/>
    </source>
</evidence>
<keyword evidence="10" id="KW-1185">Reference proteome</keyword>
<dbReference type="Proteomes" id="UP000479293">
    <property type="component" value="Unassembled WGS sequence"/>
</dbReference>
<comment type="caution">
    <text evidence="9">The sequence shown here is derived from an EMBL/GenBank/DDBJ whole genome shotgun (WGS) entry which is preliminary data.</text>
</comment>
<dbReference type="GO" id="GO:0016020">
    <property type="term" value="C:membrane"/>
    <property type="evidence" value="ECO:0007669"/>
    <property type="project" value="TreeGrafter"/>
</dbReference>
<feature type="transmembrane region" description="Helical" evidence="7">
    <location>
        <begin position="245"/>
        <end position="265"/>
    </location>
</feature>
<feature type="transmembrane region" description="Helical" evidence="7">
    <location>
        <begin position="129"/>
        <end position="150"/>
    </location>
</feature>
<protein>
    <submittedName>
        <fullName evidence="9">MFS transporter</fullName>
    </submittedName>
</protein>
<dbReference type="PROSITE" id="PS50850">
    <property type="entry name" value="MFS"/>
    <property type="match status" value="1"/>
</dbReference>
<dbReference type="InterPro" id="IPR011701">
    <property type="entry name" value="MFS"/>
</dbReference>
<feature type="transmembrane region" description="Helical" evidence="7">
    <location>
        <begin position="354"/>
        <end position="374"/>
    </location>
</feature>
<evidence type="ECO:0000256" key="5">
    <source>
        <dbReference type="ARBA" id="ARBA00022989"/>
    </source>
</evidence>